<evidence type="ECO:0000313" key="1">
    <source>
        <dbReference type="EMBL" id="CEF69421.1"/>
    </source>
</evidence>
<evidence type="ECO:0000313" key="4">
    <source>
        <dbReference type="WormBase" id="SRAE_2000407000"/>
    </source>
</evidence>
<gene>
    <name evidence="1 3 4" type="ORF">SRAE_2000407000</name>
</gene>
<name>A0A090LHX9_STRRB</name>
<proteinExistence type="predicted"/>
<dbReference type="AlphaFoldDB" id="A0A090LHX9"/>
<dbReference type="CTD" id="36381791"/>
<dbReference type="WBParaSite" id="SRAE_2000407000.1">
    <property type="protein sequence ID" value="SRAE_2000407000.1"/>
    <property type="gene ID" value="WBGene00264298"/>
</dbReference>
<dbReference type="OrthoDB" id="5782970at2759"/>
<protein>
    <submittedName>
        <fullName evidence="1 3">Uncharacterized protein</fullName>
    </submittedName>
</protein>
<sequence length="380" mass="44279">MEKIQWRGFRQVSIAHDIRKKEKISRKLSDPIKLKVEQEETTNKLLLELIRNTSIINRKNSIDIIKMKIENVEKIDISDNEKKDKKLKQLNSVELYECLQNNKIDENVIYTLTRRTNSPRQLTQILQTAARIYEKDKLKKQSLITANWLSKFETLDFLLTTRNSVISNQVIPRRCLSENTLDVLLKSNTFVKKHFRSNLNSTTTPRSVSPTDVKVFFDSNNNVNNSSKNSDYFKGKKRVSFSAPTGSLVLSCNDNNNRTKAMRPIVKKEFQPNSEYPLCHMDYESFKAWRRGSKMSNETLKDSESSTSKFNFIKKYFRKNISFNSPRIITKSKENVTECGREIKIQKVYSNTNNKSKISNFKNICCQSFTNCFRTNINAV</sequence>
<dbReference type="RefSeq" id="XP_024508621.1">
    <property type="nucleotide sequence ID" value="XM_024642895.1"/>
</dbReference>
<organism evidence="1">
    <name type="scientific">Strongyloides ratti</name>
    <name type="common">Parasitic roundworm</name>
    <dbReference type="NCBI Taxonomy" id="34506"/>
    <lineage>
        <taxon>Eukaryota</taxon>
        <taxon>Metazoa</taxon>
        <taxon>Ecdysozoa</taxon>
        <taxon>Nematoda</taxon>
        <taxon>Chromadorea</taxon>
        <taxon>Rhabditida</taxon>
        <taxon>Tylenchina</taxon>
        <taxon>Panagrolaimomorpha</taxon>
        <taxon>Strongyloidoidea</taxon>
        <taxon>Strongyloididae</taxon>
        <taxon>Strongyloides</taxon>
    </lineage>
</organism>
<reference evidence="1 2" key="1">
    <citation type="submission" date="2014-09" db="EMBL/GenBank/DDBJ databases">
        <authorList>
            <person name="Martin A.A."/>
        </authorList>
    </citation>
    <scope>NUCLEOTIDE SEQUENCE</scope>
    <source>
        <strain evidence="2">ED321</strain>
        <strain evidence="1">ED321 Heterogonic</strain>
    </source>
</reference>
<evidence type="ECO:0000313" key="3">
    <source>
        <dbReference type="WBParaSite" id="SRAE_2000407000.1"/>
    </source>
</evidence>
<dbReference type="Proteomes" id="UP000035682">
    <property type="component" value="Unplaced"/>
</dbReference>
<accession>A0A090LHX9</accession>
<dbReference type="WormBase" id="SRAE_2000407000">
    <property type="protein sequence ID" value="SRP11330"/>
    <property type="gene ID" value="WBGene00264298"/>
</dbReference>
<evidence type="ECO:0000313" key="2">
    <source>
        <dbReference type="Proteomes" id="UP000035682"/>
    </source>
</evidence>
<dbReference type="GeneID" id="36381791"/>
<dbReference type="EMBL" id="LN609529">
    <property type="protein sequence ID" value="CEF69421.1"/>
    <property type="molecule type" value="Genomic_DNA"/>
</dbReference>
<reference evidence="3" key="2">
    <citation type="submission" date="2020-12" db="UniProtKB">
        <authorList>
            <consortium name="WormBaseParasite"/>
        </authorList>
    </citation>
    <scope>IDENTIFICATION</scope>
</reference>
<keyword evidence="2" id="KW-1185">Reference proteome</keyword>